<evidence type="ECO:0000313" key="2">
    <source>
        <dbReference type="EMBL" id="MFD3003610.1"/>
    </source>
</evidence>
<sequence length="74" mass="8247">MTEASVYSKSVGFDEDRQPPVLFYAPSHISGAQARPRKFSRTELADKSTIEPRVAGHNLTDSLLSDSRPPRLNF</sequence>
<feature type="compositionally biased region" description="Basic and acidic residues" evidence="1">
    <location>
        <begin position="40"/>
        <end position="50"/>
    </location>
</feature>
<keyword evidence="3" id="KW-1185">Reference proteome</keyword>
<gene>
    <name evidence="2" type="ORF">ACFS7Z_24855</name>
</gene>
<accession>A0ABW6C1N6</accession>
<evidence type="ECO:0000256" key="1">
    <source>
        <dbReference type="SAM" id="MobiDB-lite"/>
    </source>
</evidence>
<evidence type="ECO:0000313" key="3">
    <source>
        <dbReference type="Proteomes" id="UP001597641"/>
    </source>
</evidence>
<dbReference type="EMBL" id="JBHUOX010000035">
    <property type="protein sequence ID" value="MFD3003610.1"/>
    <property type="molecule type" value="Genomic_DNA"/>
</dbReference>
<dbReference type="RefSeq" id="WP_377491346.1">
    <property type="nucleotide sequence ID" value="NZ_JBHUOX010000035.1"/>
</dbReference>
<protein>
    <submittedName>
        <fullName evidence="2">Uncharacterized protein</fullName>
    </submittedName>
</protein>
<name>A0ABW6C1N6_9BACT</name>
<feature type="region of interest" description="Disordered" evidence="1">
    <location>
        <begin position="33"/>
        <end position="74"/>
    </location>
</feature>
<reference evidence="3" key="1">
    <citation type="journal article" date="2019" name="Int. J. Syst. Evol. Microbiol.">
        <title>The Global Catalogue of Microorganisms (GCM) 10K type strain sequencing project: providing services to taxonomists for standard genome sequencing and annotation.</title>
        <authorList>
            <consortium name="The Broad Institute Genomics Platform"/>
            <consortium name="The Broad Institute Genome Sequencing Center for Infectious Disease"/>
            <person name="Wu L."/>
            <person name="Ma J."/>
        </authorList>
    </citation>
    <scope>NUCLEOTIDE SEQUENCE [LARGE SCALE GENOMIC DNA]</scope>
    <source>
        <strain evidence="3">KCTC 23984</strain>
    </source>
</reference>
<dbReference type="Proteomes" id="UP001597641">
    <property type="component" value="Unassembled WGS sequence"/>
</dbReference>
<organism evidence="2 3">
    <name type="scientific">Pontibacter toksunensis</name>
    <dbReference type="NCBI Taxonomy" id="1332631"/>
    <lineage>
        <taxon>Bacteria</taxon>
        <taxon>Pseudomonadati</taxon>
        <taxon>Bacteroidota</taxon>
        <taxon>Cytophagia</taxon>
        <taxon>Cytophagales</taxon>
        <taxon>Hymenobacteraceae</taxon>
        <taxon>Pontibacter</taxon>
    </lineage>
</organism>
<comment type="caution">
    <text evidence="2">The sequence shown here is derived from an EMBL/GenBank/DDBJ whole genome shotgun (WGS) entry which is preliminary data.</text>
</comment>
<proteinExistence type="predicted"/>